<gene>
    <name evidence="1" type="ORF">SAMN05428953_12948</name>
</gene>
<evidence type="ECO:0000313" key="2">
    <source>
        <dbReference type="Proteomes" id="UP000198894"/>
    </source>
</evidence>
<protein>
    <recommendedName>
        <fullName evidence="3">SHOCT domain-containing protein</fullName>
    </recommendedName>
</protein>
<sequence length="185" mass="20189">MANLKETALVARLAARHRLSRDAVETVLRALRSGGGSMAQFSHAEFGGMSQWSSGMTMVGDMFNDALRAKLNAVATDLAAYLRENPEVPHNEPAEVSYRSQQQVPESWPGGLGIPSSTGSQNHLRYAIYPNTRRLVIEDAGRRTMYDTGDHVISGIAQAQSTDATLTFRSQNGLVRLSELKKVEA</sequence>
<proteinExistence type="predicted"/>
<accession>A0A1G9I6M0</accession>
<organism evidence="1 2">
    <name type="scientific">Mesorhizobium muleiense</name>
    <dbReference type="NCBI Taxonomy" id="1004279"/>
    <lineage>
        <taxon>Bacteria</taxon>
        <taxon>Pseudomonadati</taxon>
        <taxon>Pseudomonadota</taxon>
        <taxon>Alphaproteobacteria</taxon>
        <taxon>Hyphomicrobiales</taxon>
        <taxon>Phyllobacteriaceae</taxon>
        <taxon>Mesorhizobium</taxon>
    </lineage>
</organism>
<keyword evidence="2" id="KW-1185">Reference proteome</keyword>
<evidence type="ECO:0000313" key="1">
    <source>
        <dbReference type="EMBL" id="SDL20878.1"/>
    </source>
</evidence>
<reference evidence="2" key="1">
    <citation type="submission" date="2016-10" db="EMBL/GenBank/DDBJ databases">
        <authorList>
            <person name="Varghese N."/>
            <person name="Submissions S."/>
        </authorList>
    </citation>
    <scope>NUCLEOTIDE SEQUENCE [LARGE SCALE GENOMIC DNA]</scope>
    <source>
        <strain evidence="2">CGMCC 1.11022</strain>
    </source>
</reference>
<dbReference type="AlphaFoldDB" id="A0A1G9I6M0"/>
<name>A0A1G9I6M0_9HYPH</name>
<dbReference type="Proteomes" id="UP000198894">
    <property type="component" value="Unassembled WGS sequence"/>
</dbReference>
<evidence type="ECO:0008006" key="3">
    <source>
        <dbReference type="Google" id="ProtNLM"/>
    </source>
</evidence>
<dbReference type="EMBL" id="FNEE01000029">
    <property type="protein sequence ID" value="SDL20878.1"/>
    <property type="molecule type" value="Genomic_DNA"/>
</dbReference>